<evidence type="ECO:0000313" key="2">
    <source>
        <dbReference type="Proteomes" id="UP000237105"/>
    </source>
</evidence>
<protein>
    <submittedName>
        <fullName evidence="1">Uncharacterized protein</fullName>
    </submittedName>
</protein>
<sequence>MEEWEDDTERERAEGVLFSYGFSGLFSIRLVSKHDDSEYGGQDSRKPHGIGKGLTEGTSSWNWMIAINTFPTSRSTLNPSYCTSLNNPRNLPCLVSKLNLALEPMARYGVVMGMGTTNECNWKTLTMKFQVGTPYITILLPRGCVEPVSLKAVIRTIMHEGQGVMVEYGYLGLERDVPTDTIPNLAQ</sequence>
<evidence type="ECO:0000313" key="1">
    <source>
        <dbReference type="EMBL" id="PON51237.1"/>
    </source>
</evidence>
<dbReference type="Proteomes" id="UP000237105">
    <property type="component" value="Unassembled WGS sequence"/>
</dbReference>
<name>A0A2P5BR18_PARAD</name>
<proteinExistence type="predicted"/>
<organism evidence="1 2">
    <name type="scientific">Parasponia andersonii</name>
    <name type="common">Sponia andersonii</name>
    <dbReference type="NCBI Taxonomy" id="3476"/>
    <lineage>
        <taxon>Eukaryota</taxon>
        <taxon>Viridiplantae</taxon>
        <taxon>Streptophyta</taxon>
        <taxon>Embryophyta</taxon>
        <taxon>Tracheophyta</taxon>
        <taxon>Spermatophyta</taxon>
        <taxon>Magnoliopsida</taxon>
        <taxon>eudicotyledons</taxon>
        <taxon>Gunneridae</taxon>
        <taxon>Pentapetalae</taxon>
        <taxon>rosids</taxon>
        <taxon>fabids</taxon>
        <taxon>Rosales</taxon>
        <taxon>Cannabaceae</taxon>
        <taxon>Parasponia</taxon>
    </lineage>
</organism>
<reference evidence="2" key="1">
    <citation type="submission" date="2016-06" db="EMBL/GenBank/DDBJ databases">
        <title>Parallel loss of symbiosis genes in relatives of nitrogen-fixing non-legume Parasponia.</title>
        <authorList>
            <person name="Van Velzen R."/>
            <person name="Holmer R."/>
            <person name="Bu F."/>
            <person name="Rutten L."/>
            <person name="Van Zeijl A."/>
            <person name="Liu W."/>
            <person name="Santuari L."/>
            <person name="Cao Q."/>
            <person name="Sharma T."/>
            <person name="Shen D."/>
            <person name="Roswanjaya Y."/>
            <person name="Wardhani T."/>
            <person name="Kalhor M.S."/>
            <person name="Jansen J."/>
            <person name="Van den Hoogen J."/>
            <person name="Gungor B."/>
            <person name="Hartog M."/>
            <person name="Hontelez J."/>
            <person name="Verver J."/>
            <person name="Yang W.-C."/>
            <person name="Schijlen E."/>
            <person name="Repin R."/>
            <person name="Schilthuizen M."/>
            <person name="Schranz E."/>
            <person name="Heidstra R."/>
            <person name="Miyata K."/>
            <person name="Fedorova E."/>
            <person name="Kohlen W."/>
            <person name="Bisseling T."/>
            <person name="Smit S."/>
            <person name="Geurts R."/>
        </authorList>
    </citation>
    <scope>NUCLEOTIDE SEQUENCE [LARGE SCALE GENOMIC DNA]</scope>
    <source>
        <strain evidence="2">cv. WU1-14</strain>
    </source>
</reference>
<accession>A0A2P5BR18</accession>
<dbReference type="EMBL" id="JXTB01000236">
    <property type="protein sequence ID" value="PON51237.1"/>
    <property type="molecule type" value="Genomic_DNA"/>
</dbReference>
<dbReference type="AlphaFoldDB" id="A0A2P5BR18"/>
<keyword evidence="2" id="KW-1185">Reference proteome</keyword>
<comment type="caution">
    <text evidence="1">The sequence shown here is derived from an EMBL/GenBank/DDBJ whole genome shotgun (WGS) entry which is preliminary data.</text>
</comment>
<dbReference type="OrthoDB" id="1934862at2759"/>
<gene>
    <name evidence="1" type="ORF">PanWU01x14_217980</name>
</gene>